<name>A0A1E3Q252_LIPST</name>
<protein>
    <submittedName>
        <fullName evidence="1">Uncharacterized protein</fullName>
    </submittedName>
</protein>
<reference evidence="1 2" key="1">
    <citation type="journal article" date="2016" name="Proc. Natl. Acad. Sci. U.S.A.">
        <title>Comparative genomics of biotechnologically important yeasts.</title>
        <authorList>
            <person name="Riley R."/>
            <person name="Haridas S."/>
            <person name="Wolfe K.H."/>
            <person name="Lopes M.R."/>
            <person name="Hittinger C.T."/>
            <person name="Goeker M."/>
            <person name="Salamov A.A."/>
            <person name="Wisecaver J.H."/>
            <person name="Long T.M."/>
            <person name="Calvey C.H."/>
            <person name="Aerts A.L."/>
            <person name="Barry K.W."/>
            <person name="Choi C."/>
            <person name="Clum A."/>
            <person name="Coughlan A.Y."/>
            <person name="Deshpande S."/>
            <person name="Douglass A.P."/>
            <person name="Hanson S.J."/>
            <person name="Klenk H.-P."/>
            <person name="LaButti K.M."/>
            <person name="Lapidus A."/>
            <person name="Lindquist E.A."/>
            <person name="Lipzen A.M."/>
            <person name="Meier-Kolthoff J.P."/>
            <person name="Ohm R.A."/>
            <person name="Otillar R.P."/>
            <person name="Pangilinan J.L."/>
            <person name="Peng Y."/>
            <person name="Rokas A."/>
            <person name="Rosa C.A."/>
            <person name="Scheuner C."/>
            <person name="Sibirny A.A."/>
            <person name="Slot J.C."/>
            <person name="Stielow J.B."/>
            <person name="Sun H."/>
            <person name="Kurtzman C.P."/>
            <person name="Blackwell M."/>
            <person name="Grigoriev I.V."/>
            <person name="Jeffries T.W."/>
        </authorList>
    </citation>
    <scope>NUCLEOTIDE SEQUENCE [LARGE SCALE GENOMIC DNA]</scope>
    <source>
        <strain evidence="1 2">NRRL Y-11557</strain>
    </source>
</reference>
<dbReference type="AlphaFoldDB" id="A0A1E3Q252"/>
<gene>
    <name evidence="1" type="ORF">LIPSTDRAFT_106206</name>
</gene>
<evidence type="ECO:0000313" key="2">
    <source>
        <dbReference type="Proteomes" id="UP000094385"/>
    </source>
</evidence>
<accession>A0A1E3Q252</accession>
<sequence length="77" mass="8842">MDASYRRLLEMPLDPDEVASVEMDILAHAKHGEALKAEHIWRDLCKNDELKNFKRIILGDEVLEPLLPHNPTESPII</sequence>
<dbReference type="OrthoDB" id="4142200at2759"/>
<proteinExistence type="predicted"/>
<dbReference type="Proteomes" id="UP000094385">
    <property type="component" value="Unassembled WGS sequence"/>
</dbReference>
<evidence type="ECO:0000313" key="1">
    <source>
        <dbReference type="EMBL" id="ODQ71783.1"/>
    </source>
</evidence>
<keyword evidence="2" id="KW-1185">Reference proteome</keyword>
<organism evidence="1 2">
    <name type="scientific">Lipomyces starkeyi NRRL Y-11557</name>
    <dbReference type="NCBI Taxonomy" id="675824"/>
    <lineage>
        <taxon>Eukaryota</taxon>
        <taxon>Fungi</taxon>
        <taxon>Dikarya</taxon>
        <taxon>Ascomycota</taxon>
        <taxon>Saccharomycotina</taxon>
        <taxon>Lipomycetes</taxon>
        <taxon>Lipomycetales</taxon>
        <taxon>Lipomycetaceae</taxon>
        <taxon>Lipomyces</taxon>
    </lineage>
</organism>
<dbReference type="EMBL" id="KV454297">
    <property type="protein sequence ID" value="ODQ71783.1"/>
    <property type="molecule type" value="Genomic_DNA"/>
</dbReference>